<gene>
    <name evidence="1" type="ORF">ACFQ4P_03695</name>
</gene>
<evidence type="ECO:0000313" key="2">
    <source>
        <dbReference type="Proteomes" id="UP001597196"/>
    </source>
</evidence>
<accession>A0ABW4CEY9</accession>
<dbReference type="RefSeq" id="WP_225877874.1">
    <property type="nucleotide sequence ID" value="NZ_BOLQ01000003.1"/>
</dbReference>
<comment type="caution">
    <text evidence="1">The sequence shown here is derived from an EMBL/GenBank/DDBJ whole genome shotgun (WGS) entry which is preliminary data.</text>
</comment>
<dbReference type="EMBL" id="JBHTOC010000004">
    <property type="protein sequence ID" value="MFD1429352.1"/>
    <property type="molecule type" value="Genomic_DNA"/>
</dbReference>
<dbReference type="Gene3D" id="3.10.450.50">
    <property type="match status" value="1"/>
</dbReference>
<sequence>MSDTEELMQLVTRERQYRVRHEDAKLAAQYWPDAAVETSWQRGGVQSFVAHAPAEMDTGLPIITRVCGPVVHQRSATRAYIEVPTISNYWERLHGKEVVLTEYMRLLDRAEKRDGIWKLAGMLSIYESDSLAPAIPGTALTIDPEALKGLRHPYRFLAYTRLEAGGQISQELLGIDQPDALAAAYQEAEAWAKAGA</sequence>
<dbReference type="InterPro" id="IPR032710">
    <property type="entry name" value="NTF2-like_dom_sf"/>
</dbReference>
<keyword evidence="2" id="KW-1185">Reference proteome</keyword>
<protein>
    <recommendedName>
        <fullName evidence="3">SnoaL-like domain-containing protein</fullName>
    </recommendedName>
</protein>
<name>A0ABW4CEY9_9LACO</name>
<proteinExistence type="predicted"/>
<evidence type="ECO:0008006" key="3">
    <source>
        <dbReference type="Google" id="ProtNLM"/>
    </source>
</evidence>
<reference evidence="2" key="1">
    <citation type="journal article" date="2019" name="Int. J. Syst. Evol. Microbiol.">
        <title>The Global Catalogue of Microorganisms (GCM) 10K type strain sequencing project: providing services to taxonomists for standard genome sequencing and annotation.</title>
        <authorList>
            <consortium name="The Broad Institute Genomics Platform"/>
            <consortium name="The Broad Institute Genome Sequencing Center for Infectious Disease"/>
            <person name="Wu L."/>
            <person name="Ma J."/>
        </authorList>
    </citation>
    <scope>NUCLEOTIDE SEQUENCE [LARGE SCALE GENOMIC DNA]</scope>
    <source>
        <strain evidence="2">CCM 8980</strain>
    </source>
</reference>
<dbReference type="Proteomes" id="UP001597196">
    <property type="component" value="Unassembled WGS sequence"/>
</dbReference>
<dbReference type="SUPFAM" id="SSF54427">
    <property type="entry name" value="NTF2-like"/>
    <property type="match status" value="1"/>
</dbReference>
<organism evidence="1 2">
    <name type="scientific">Lacticaseibacillus mingshuiensis</name>
    <dbReference type="NCBI Taxonomy" id="2799574"/>
    <lineage>
        <taxon>Bacteria</taxon>
        <taxon>Bacillati</taxon>
        <taxon>Bacillota</taxon>
        <taxon>Bacilli</taxon>
        <taxon>Lactobacillales</taxon>
        <taxon>Lactobacillaceae</taxon>
        <taxon>Lacticaseibacillus</taxon>
    </lineage>
</organism>
<evidence type="ECO:0000313" key="1">
    <source>
        <dbReference type="EMBL" id="MFD1429352.1"/>
    </source>
</evidence>